<evidence type="ECO:0000313" key="3">
    <source>
        <dbReference type="Proteomes" id="UP001217476"/>
    </source>
</evidence>
<organism evidence="2 3">
    <name type="scientific">Candidatus Devosia phytovorans</name>
    <dbReference type="NCBI Taxonomy" id="3121372"/>
    <lineage>
        <taxon>Bacteria</taxon>
        <taxon>Pseudomonadati</taxon>
        <taxon>Pseudomonadota</taxon>
        <taxon>Alphaproteobacteria</taxon>
        <taxon>Hyphomicrobiales</taxon>
        <taxon>Devosiaceae</taxon>
        <taxon>Devosia</taxon>
    </lineage>
</organism>
<dbReference type="Gene3D" id="3.20.20.80">
    <property type="entry name" value="Glycosidases"/>
    <property type="match status" value="1"/>
</dbReference>
<name>A0AAJ5VUC4_9HYPH</name>
<keyword evidence="1" id="KW-0732">Signal</keyword>
<dbReference type="Proteomes" id="UP001217476">
    <property type="component" value="Chromosome"/>
</dbReference>
<dbReference type="SUPFAM" id="SSF51445">
    <property type="entry name" value="(Trans)glycosidases"/>
    <property type="match status" value="1"/>
</dbReference>
<dbReference type="EMBL" id="CP119312">
    <property type="protein sequence ID" value="WEK03633.1"/>
    <property type="molecule type" value="Genomic_DNA"/>
</dbReference>
<sequence>MTVRPALACMAAWVAMLIPAGADDVLVGVGITNISWQQAPAISSTLDAISEARFEAVRIAWKGSIERSQIALRDASTKGLETLIVLPLTDGPTSEPEALARQASGDFFAVHGLSRLDLTRLEAQVDDMLDFVVAEDIAVAGIELGNELNWSGFNGDLPLAPSGAWIEAMSQLDAPTQQAFARGVDRYVEAIRLVEAALRARDMDVPVVLGAMADIDGQFVRQSGGMLVAPDIVVAMLEARGALALTDAVAVHLYAPLRLDVETDARAGMLGQVLDDCGTPALGGQPCWITEYGIAQWQDACDVSDEARRDAIAALNQYLSQPGSAARVPATFFYDWSDSAHFSLVRCGRLSTLAQDVTGGINPS</sequence>
<feature type="signal peptide" evidence="1">
    <location>
        <begin position="1"/>
        <end position="22"/>
    </location>
</feature>
<reference evidence="2" key="1">
    <citation type="submission" date="2023-03" db="EMBL/GenBank/DDBJ databases">
        <title>Andean soil-derived lignocellulolytic bacterial consortium as a source of novel taxa and putative plastic-active enzymes.</title>
        <authorList>
            <person name="Diaz-Garcia L."/>
            <person name="Chuvochina M."/>
            <person name="Feuerriegel G."/>
            <person name="Bunk B."/>
            <person name="Sproer C."/>
            <person name="Streit W.R."/>
            <person name="Rodriguez L.M."/>
            <person name="Overmann J."/>
            <person name="Jimenez D.J."/>
        </authorList>
    </citation>
    <scope>NUCLEOTIDE SEQUENCE</scope>
    <source>
        <strain evidence="2">MAG 4196</strain>
    </source>
</reference>
<evidence type="ECO:0008006" key="4">
    <source>
        <dbReference type="Google" id="ProtNLM"/>
    </source>
</evidence>
<proteinExistence type="predicted"/>
<dbReference type="AlphaFoldDB" id="A0AAJ5VUC4"/>
<feature type="chain" id="PRO_5042607729" description="Glycoside hydrolase family 5 domain-containing protein" evidence="1">
    <location>
        <begin position="23"/>
        <end position="364"/>
    </location>
</feature>
<evidence type="ECO:0000256" key="1">
    <source>
        <dbReference type="SAM" id="SignalP"/>
    </source>
</evidence>
<dbReference type="InterPro" id="IPR017853">
    <property type="entry name" value="GH"/>
</dbReference>
<protein>
    <recommendedName>
        <fullName evidence="4">Glycoside hydrolase family 5 domain-containing protein</fullName>
    </recommendedName>
</protein>
<gene>
    <name evidence="2" type="ORF">P0Y65_15755</name>
</gene>
<evidence type="ECO:0000313" key="2">
    <source>
        <dbReference type="EMBL" id="WEK03633.1"/>
    </source>
</evidence>
<accession>A0AAJ5VUC4</accession>